<reference evidence="7" key="2">
    <citation type="submission" date="2025-09" db="UniProtKB">
        <authorList>
            <consortium name="Ensembl"/>
        </authorList>
    </citation>
    <scope>IDENTIFICATION</scope>
</reference>
<sequence>MAAARKSSLFPPDPRYIPGYEGFVPQYGFQFGETFGKTTFRLLTDPNVRKSPHSLLAPLHKLRFIEDFSGTKREVPDYIPAHPGEQKAGFHPFSKVGGSVTEVTTLLRSREVHGQPGRSPGEQCSGSELSCGVKGGSRFYWCLLYFCFYFEPVKIEGATLPAVAEPVDAESCNRLPRLDVPNTIQQKAISGYTGYIPRYTWITGVGYIQGVKDAMSEFDRNQFLLRNPVCEFGKRLPQTYWPNNRIYTSAGLIPFYTGFVPSNYALTFGNSTRKAYQKEQRRQACALRKKL</sequence>
<dbReference type="GO" id="GO:0015630">
    <property type="term" value="C:microtubule cytoskeleton"/>
    <property type="evidence" value="ECO:0007669"/>
    <property type="project" value="UniProtKB-ARBA"/>
</dbReference>
<evidence type="ECO:0000256" key="4">
    <source>
        <dbReference type="ARBA" id="ARBA00023273"/>
    </source>
</evidence>
<feature type="domain" description="Ciliary microtubule inner protein 2A-C-like" evidence="6">
    <location>
        <begin position="13"/>
        <end position="45"/>
    </location>
</feature>
<evidence type="ECO:0000313" key="7">
    <source>
        <dbReference type="Ensembl" id="ENSAOWP00000014630.1"/>
    </source>
</evidence>
<dbReference type="PANTHER" id="PTHR47299:SF1">
    <property type="entry name" value="PROTEIN FAM166A"/>
    <property type="match status" value="1"/>
</dbReference>
<dbReference type="InterPro" id="IPR052683">
    <property type="entry name" value="CIMIP2A"/>
</dbReference>
<dbReference type="Proteomes" id="UP000694424">
    <property type="component" value="Unplaced"/>
</dbReference>
<evidence type="ECO:0000256" key="1">
    <source>
        <dbReference type="ARBA" id="ARBA00004430"/>
    </source>
</evidence>
<accession>A0A8B9PPB7</accession>
<evidence type="ECO:0000256" key="2">
    <source>
        <dbReference type="ARBA" id="ARBA00022490"/>
    </source>
</evidence>
<dbReference type="PANTHER" id="PTHR47299">
    <property type="entry name" value="PROTEIN FAM166A"/>
    <property type="match status" value="1"/>
</dbReference>
<reference evidence="7" key="1">
    <citation type="submission" date="2025-08" db="UniProtKB">
        <authorList>
            <consortium name="Ensembl"/>
        </authorList>
    </citation>
    <scope>IDENTIFICATION</scope>
</reference>
<organism evidence="7 8">
    <name type="scientific">Apteryx owenii</name>
    <name type="common">Little spotted kiwi</name>
    <dbReference type="NCBI Taxonomy" id="8824"/>
    <lineage>
        <taxon>Eukaryota</taxon>
        <taxon>Metazoa</taxon>
        <taxon>Chordata</taxon>
        <taxon>Craniata</taxon>
        <taxon>Vertebrata</taxon>
        <taxon>Euteleostomi</taxon>
        <taxon>Archelosauria</taxon>
        <taxon>Archosauria</taxon>
        <taxon>Dinosauria</taxon>
        <taxon>Saurischia</taxon>
        <taxon>Theropoda</taxon>
        <taxon>Coelurosauria</taxon>
        <taxon>Aves</taxon>
        <taxon>Palaeognathae</taxon>
        <taxon>Apterygiformes</taxon>
        <taxon>Apterygidae</taxon>
        <taxon>Apteryx</taxon>
    </lineage>
</organism>
<evidence type="ECO:0000256" key="3">
    <source>
        <dbReference type="ARBA" id="ARBA00023212"/>
    </source>
</evidence>
<dbReference type="AlphaFoldDB" id="A0A8B9PPB7"/>
<dbReference type="GO" id="GO:0005634">
    <property type="term" value="C:nucleus"/>
    <property type="evidence" value="ECO:0007669"/>
    <property type="project" value="TreeGrafter"/>
</dbReference>
<protein>
    <submittedName>
        <fullName evidence="7">Family with sequence similarity 166 member A</fullName>
    </submittedName>
</protein>
<keyword evidence="2" id="KW-0963">Cytoplasm</keyword>
<keyword evidence="8" id="KW-1185">Reference proteome</keyword>
<evidence type="ECO:0000259" key="6">
    <source>
        <dbReference type="Pfam" id="PF10629"/>
    </source>
</evidence>
<dbReference type="Ensembl" id="ENSAOWT00000016595.1">
    <property type="protein sequence ID" value="ENSAOWP00000014630.1"/>
    <property type="gene ID" value="ENSAOWG00000009983.1"/>
</dbReference>
<name>A0A8B9PPB7_APTOW</name>
<dbReference type="Pfam" id="PF10629">
    <property type="entry name" value="CMI2B-like"/>
    <property type="match status" value="1"/>
</dbReference>
<dbReference type="GO" id="GO:0005930">
    <property type="term" value="C:axoneme"/>
    <property type="evidence" value="ECO:0007669"/>
    <property type="project" value="UniProtKB-SubCell"/>
</dbReference>
<comment type="similarity">
    <text evidence="5">Belongs to the CIMIP2 family.</text>
</comment>
<evidence type="ECO:0000256" key="5">
    <source>
        <dbReference type="ARBA" id="ARBA00035661"/>
    </source>
</evidence>
<keyword evidence="4" id="KW-0966">Cell projection</keyword>
<evidence type="ECO:0000313" key="8">
    <source>
        <dbReference type="Proteomes" id="UP000694424"/>
    </source>
</evidence>
<dbReference type="InterPro" id="IPR018902">
    <property type="entry name" value="CMI2A-C-like_dom"/>
</dbReference>
<keyword evidence="3" id="KW-0206">Cytoskeleton</keyword>
<comment type="subcellular location">
    <subcellularLocation>
        <location evidence="1">Cytoplasm</location>
        <location evidence="1">Cytoskeleton</location>
        <location evidence="1">Cilium axoneme</location>
    </subcellularLocation>
</comment>
<proteinExistence type="inferred from homology"/>